<dbReference type="GO" id="GO:0015562">
    <property type="term" value="F:efflux transmembrane transporter activity"/>
    <property type="evidence" value="ECO:0007669"/>
    <property type="project" value="TreeGrafter"/>
</dbReference>
<proteinExistence type="predicted"/>
<gene>
    <name evidence="2" type="ORF">ACD_80C00147G0014</name>
</gene>
<evidence type="ECO:0000256" key="1">
    <source>
        <dbReference type="SAM" id="SignalP"/>
    </source>
</evidence>
<dbReference type="PANTHER" id="PTHR30469">
    <property type="entry name" value="MULTIDRUG RESISTANCE PROTEIN MDTA"/>
    <property type="match status" value="1"/>
</dbReference>
<organism evidence="2">
    <name type="scientific">uncultured bacterium</name>
    <name type="common">gcode 4</name>
    <dbReference type="NCBI Taxonomy" id="1234023"/>
    <lineage>
        <taxon>Bacteria</taxon>
        <taxon>environmental samples</taxon>
    </lineage>
</organism>
<keyword evidence="1" id="KW-0732">Signal</keyword>
<sequence>MKKLSLLFFAILSLSVLSWCGKKIDDTVISTGTVQWFTTSYVVGNSPVFQKALYGTVIADSIKTIVANKWGILDYIDCQPGETVYKDTIIAKIQANPDDITYQNTQTQLDVLQRQYDNLASVYTLTEETLFSQKWIFEDQYANNIRLLDDMQDSLYSSTGTALSQLKTQRTNLLLAQQTLEHQMDAADTSRETQLAGITNQILTLKQNVATLSNSLEGEILYAGVDGVVKMRSIGEENKVVPGTLLCQITPTTPWNLSLQIFSYQQLSLWTKVHVTDEQWKKLGMLILTYEYPYKDPATQNYIYEVPVITSFFKEWQKVLVVVPQSVDDNQLWVPLQYISPRLEGNLVRRKAGTAIENIYVTLWDINDMYVQVLSGLHVGDEIVQ</sequence>
<dbReference type="GO" id="GO:1990281">
    <property type="term" value="C:efflux pump complex"/>
    <property type="evidence" value="ECO:0007669"/>
    <property type="project" value="TreeGrafter"/>
</dbReference>
<accession>K1X419</accession>
<dbReference type="AlphaFoldDB" id="K1X419"/>
<reference evidence="2" key="1">
    <citation type="journal article" date="2012" name="Science">
        <title>Fermentation, hydrogen, and sulfur metabolism in multiple uncultivated bacterial phyla.</title>
        <authorList>
            <person name="Wrighton K.C."/>
            <person name="Thomas B.C."/>
            <person name="Sharon I."/>
            <person name="Miller C.S."/>
            <person name="Castelle C.J."/>
            <person name="VerBerkmoes N.C."/>
            <person name="Wilkins M.J."/>
            <person name="Hettich R.L."/>
            <person name="Lipton M.S."/>
            <person name="Williams K.H."/>
            <person name="Long P.E."/>
            <person name="Banfield J.F."/>
        </authorList>
    </citation>
    <scope>NUCLEOTIDE SEQUENCE [LARGE SCALE GENOMIC DNA]</scope>
</reference>
<evidence type="ECO:0000313" key="2">
    <source>
        <dbReference type="EMBL" id="EKD24840.1"/>
    </source>
</evidence>
<name>K1X419_9BACT</name>
<feature type="signal peptide" evidence="1">
    <location>
        <begin position="1"/>
        <end position="18"/>
    </location>
</feature>
<comment type="caution">
    <text evidence="2">The sequence shown here is derived from an EMBL/GenBank/DDBJ whole genome shotgun (WGS) entry which is preliminary data.</text>
</comment>
<protein>
    <submittedName>
        <fullName evidence="2">Uncharacterized protein</fullName>
    </submittedName>
</protein>
<feature type="chain" id="PRO_5022790334" evidence="1">
    <location>
        <begin position="19"/>
        <end position="385"/>
    </location>
</feature>
<dbReference type="EMBL" id="AMFJ01036154">
    <property type="protein sequence ID" value="EKD24840.1"/>
    <property type="molecule type" value="Genomic_DNA"/>
</dbReference>